<proteinExistence type="predicted"/>
<dbReference type="Proteomes" id="UP000298246">
    <property type="component" value="Unassembled WGS sequence"/>
</dbReference>
<keyword evidence="2" id="KW-1185">Reference proteome</keyword>
<sequence>MSSRFKVRAYCSARGCDYIHKEDVVQAIDYASSYSVAQMLNAAGRVAACPACGAAMQFYSHAVIDEFG</sequence>
<protein>
    <submittedName>
        <fullName evidence="1">Uncharacterized protein</fullName>
    </submittedName>
</protein>
<evidence type="ECO:0000313" key="1">
    <source>
        <dbReference type="EMBL" id="TFE91978.1"/>
    </source>
</evidence>
<evidence type="ECO:0000313" key="2">
    <source>
        <dbReference type="Proteomes" id="UP000298246"/>
    </source>
</evidence>
<name>A0A4Y8QBK1_9BACL</name>
<dbReference type="EMBL" id="MYFO01000001">
    <property type="protein sequence ID" value="TFE91978.1"/>
    <property type="molecule type" value="Genomic_DNA"/>
</dbReference>
<organism evidence="1 2">
    <name type="scientific">Paenibacillus athensensis</name>
    <dbReference type="NCBI Taxonomy" id="1967502"/>
    <lineage>
        <taxon>Bacteria</taxon>
        <taxon>Bacillati</taxon>
        <taxon>Bacillota</taxon>
        <taxon>Bacilli</taxon>
        <taxon>Bacillales</taxon>
        <taxon>Paenibacillaceae</taxon>
        <taxon>Paenibacillus</taxon>
    </lineage>
</organism>
<dbReference type="OrthoDB" id="2627736at2"/>
<accession>A0A4Y8QBK1</accession>
<dbReference type="RefSeq" id="WP_134749008.1">
    <property type="nucleotide sequence ID" value="NZ_MYFO02000001.1"/>
</dbReference>
<gene>
    <name evidence="1" type="ORF">B5M42_01705</name>
</gene>
<dbReference type="AlphaFoldDB" id="A0A4Y8QBK1"/>
<comment type="caution">
    <text evidence="1">The sequence shown here is derived from an EMBL/GenBank/DDBJ whole genome shotgun (WGS) entry which is preliminary data.</text>
</comment>
<reference evidence="1 2" key="1">
    <citation type="submission" date="2017-03" db="EMBL/GenBank/DDBJ databases">
        <title>Isolation of Levoglucosan Utilizing Bacteria.</title>
        <authorList>
            <person name="Arya A.S."/>
        </authorList>
    </citation>
    <scope>NUCLEOTIDE SEQUENCE [LARGE SCALE GENOMIC DNA]</scope>
    <source>
        <strain evidence="1 2">MEC069</strain>
    </source>
</reference>